<feature type="domain" description="UPF0029" evidence="3">
    <location>
        <begin position="142"/>
        <end position="194"/>
    </location>
</feature>
<dbReference type="SUPFAM" id="SSF54980">
    <property type="entry name" value="EF-G C-terminal domain-like"/>
    <property type="match status" value="1"/>
</dbReference>
<dbReference type="InterPro" id="IPR015269">
    <property type="entry name" value="UPF0029_Impact_C"/>
</dbReference>
<dbReference type="InterPro" id="IPR001498">
    <property type="entry name" value="Impact_N"/>
</dbReference>
<dbReference type="Pfam" id="PF01205">
    <property type="entry name" value="Impact_N"/>
    <property type="match status" value="1"/>
</dbReference>
<proteinExistence type="inferred from homology"/>
<feature type="domain" description="Impact N-terminal" evidence="2">
    <location>
        <begin position="20"/>
        <end position="123"/>
    </location>
</feature>
<evidence type="ECO:0000259" key="3">
    <source>
        <dbReference type="Pfam" id="PF09186"/>
    </source>
</evidence>
<reference evidence="4 5" key="1">
    <citation type="submission" date="2020-08" db="EMBL/GenBank/DDBJ databases">
        <title>Genomic Encyclopedia of Type Strains, Phase III (KMG-III): the genomes of soil and plant-associated and newly described type strains.</title>
        <authorList>
            <person name="Whitman W."/>
        </authorList>
    </citation>
    <scope>NUCLEOTIDE SEQUENCE [LARGE SCALE GENOMIC DNA]</scope>
    <source>
        <strain evidence="4 5">CECT 8305</strain>
    </source>
</reference>
<dbReference type="Pfam" id="PF09186">
    <property type="entry name" value="DUF1949"/>
    <property type="match status" value="1"/>
</dbReference>
<dbReference type="Gene3D" id="3.30.70.240">
    <property type="match status" value="1"/>
</dbReference>
<dbReference type="GO" id="GO:0006446">
    <property type="term" value="P:regulation of translational initiation"/>
    <property type="evidence" value="ECO:0007669"/>
    <property type="project" value="TreeGrafter"/>
</dbReference>
<dbReference type="InterPro" id="IPR020569">
    <property type="entry name" value="UPF0029_Impact_CS"/>
</dbReference>
<dbReference type="EMBL" id="JACHJL010000010">
    <property type="protein sequence ID" value="MBB5937149.1"/>
    <property type="molecule type" value="Genomic_DNA"/>
</dbReference>
<accession>A0A7W9QC13</accession>
<dbReference type="PANTHER" id="PTHR16301">
    <property type="entry name" value="IMPACT-RELATED"/>
    <property type="match status" value="1"/>
</dbReference>
<evidence type="ECO:0000259" key="2">
    <source>
        <dbReference type="Pfam" id="PF01205"/>
    </source>
</evidence>
<dbReference type="InterPro" id="IPR035647">
    <property type="entry name" value="EFG_III/V"/>
</dbReference>
<dbReference type="NCBIfam" id="TIGR00257">
    <property type="entry name" value="IMPACT_YIGZ"/>
    <property type="match status" value="1"/>
</dbReference>
<gene>
    <name evidence="4" type="ORF">FHS42_004228</name>
</gene>
<dbReference type="InterPro" id="IPR036956">
    <property type="entry name" value="Impact_N_sf"/>
</dbReference>
<keyword evidence="5" id="KW-1185">Reference proteome</keyword>
<dbReference type="PANTHER" id="PTHR16301:SF20">
    <property type="entry name" value="IMPACT FAMILY MEMBER YIGZ"/>
    <property type="match status" value="1"/>
</dbReference>
<evidence type="ECO:0000313" key="4">
    <source>
        <dbReference type="EMBL" id="MBB5937149.1"/>
    </source>
</evidence>
<dbReference type="GO" id="GO:0005737">
    <property type="term" value="C:cytoplasm"/>
    <property type="evidence" value="ECO:0007669"/>
    <property type="project" value="TreeGrafter"/>
</dbReference>
<comment type="similarity">
    <text evidence="1">Belongs to the IMPACT family.</text>
</comment>
<dbReference type="AlphaFoldDB" id="A0A7W9QC13"/>
<name>A0A7W9QC13_9ACTN</name>
<dbReference type="InterPro" id="IPR020568">
    <property type="entry name" value="Ribosomal_Su5_D2-typ_SF"/>
</dbReference>
<protein>
    <submittedName>
        <fullName evidence="4">Putative YigZ family protein</fullName>
    </submittedName>
</protein>
<organism evidence="4 5">
    <name type="scientific">Streptomyces zagrosensis</name>
    <dbReference type="NCBI Taxonomy" id="1042984"/>
    <lineage>
        <taxon>Bacteria</taxon>
        <taxon>Bacillati</taxon>
        <taxon>Actinomycetota</taxon>
        <taxon>Actinomycetes</taxon>
        <taxon>Kitasatosporales</taxon>
        <taxon>Streptomycetaceae</taxon>
        <taxon>Streptomyces</taxon>
    </lineage>
</organism>
<dbReference type="Proteomes" id="UP000588098">
    <property type="component" value="Unassembled WGS sequence"/>
</dbReference>
<dbReference type="RefSeq" id="WP_184573886.1">
    <property type="nucleotide sequence ID" value="NZ_JACHJL010000010.1"/>
</dbReference>
<evidence type="ECO:0000256" key="1">
    <source>
        <dbReference type="ARBA" id="ARBA00007665"/>
    </source>
</evidence>
<dbReference type="InterPro" id="IPR015796">
    <property type="entry name" value="Impact_YigZ-like"/>
</dbReference>
<dbReference type="Gene3D" id="3.30.230.30">
    <property type="entry name" value="Impact, N-terminal domain"/>
    <property type="match status" value="1"/>
</dbReference>
<sequence length="224" mass="23645">MAEQYRTVAREGVHETEINKSRFRCALAPAATEHEAQAFIQRIRREHPTASHNCFAYVIGADGGVQKASDDGEPGGTAGAPMLQMLVRREVRYAVAVVTRYYGGVKLGAGGLIRAYGGVVGAALDALGTVVRQRFRLVTVVTDHQRAGKLENDLRAMGRAVREVRYGEGVTIEIGLPNAEVEAFRAWLADSTAGTARLDIGGEAYGEARGGSSAGGAGGARDGS</sequence>
<comment type="caution">
    <text evidence="4">The sequence shown here is derived from an EMBL/GenBank/DDBJ whole genome shotgun (WGS) entry which is preliminary data.</text>
</comment>
<dbReference type="PROSITE" id="PS00910">
    <property type="entry name" value="UPF0029"/>
    <property type="match status" value="1"/>
</dbReference>
<dbReference type="SUPFAM" id="SSF54211">
    <property type="entry name" value="Ribosomal protein S5 domain 2-like"/>
    <property type="match status" value="1"/>
</dbReference>
<evidence type="ECO:0000313" key="5">
    <source>
        <dbReference type="Proteomes" id="UP000588098"/>
    </source>
</evidence>
<dbReference type="InterPro" id="IPR023582">
    <property type="entry name" value="Impact"/>
</dbReference>